<keyword evidence="2" id="KW-1185">Reference proteome</keyword>
<evidence type="ECO:0000313" key="1">
    <source>
        <dbReference type="EMBL" id="QPZ38453.1"/>
    </source>
</evidence>
<dbReference type="EMBL" id="CP061169">
    <property type="protein sequence ID" value="QPZ38453.1"/>
    <property type="molecule type" value="Genomic_DNA"/>
</dbReference>
<protein>
    <submittedName>
        <fullName evidence="1">DUF4862 family protein</fullName>
    </submittedName>
</protein>
<dbReference type="Pfam" id="PF16154">
    <property type="entry name" value="DUF4862"/>
    <property type="match status" value="1"/>
</dbReference>
<dbReference type="Proteomes" id="UP000662814">
    <property type="component" value="Chromosome"/>
</dbReference>
<organism evidence="1 2">
    <name type="scientific">Paramicrobacterium chengjingii</name>
    <dbReference type="NCBI Taxonomy" id="2769067"/>
    <lineage>
        <taxon>Bacteria</taxon>
        <taxon>Bacillati</taxon>
        <taxon>Actinomycetota</taxon>
        <taxon>Actinomycetes</taxon>
        <taxon>Micrococcales</taxon>
        <taxon>Microbacteriaceae</taxon>
        <taxon>Paramicrobacterium</taxon>
    </lineage>
</organism>
<dbReference type="RefSeq" id="WP_166986442.1">
    <property type="nucleotide sequence ID" value="NZ_CP061169.1"/>
</dbReference>
<proteinExistence type="predicted"/>
<evidence type="ECO:0000313" key="2">
    <source>
        <dbReference type="Proteomes" id="UP000662814"/>
    </source>
</evidence>
<accession>A0ABX6YI22</accession>
<name>A0ABX6YI22_9MICO</name>
<dbReference type="InterPro" id="IPR032344">
    <property type="entry name" value="DUF4862"/>
</dbReference>
<gene>
    <name evidence="1" type="ORF">HCR76_17000</name>
</gene>
<sequence length="343" mass="37061">MLDPEHDPSSMSVGTDSYVVGAYPASPAHREWHPDRECEFFDRLQSLENISALELPWLGSLHPHDDEWLLQNYPPRLSAVVTDIGYVMSTVGDGRAFGLASTDVAGRQAALVDVERLRSDVRRFNDRAGRLVVTAVELHSAPRTLSDAEALAASLADISDRDWDGAQLLIEHCDAAVPEHEPQKGFLALDDEIAAIQHSEVSVGLSLNWGRSATEFRDPDRVTEHIRTASSSGLLHGLIFSGASDRDGDAGGAWTDAHHAFAASPGHPSGDPTSLLTDARVEDALAAAVSEGTENAPKWLGVKVGWARPSGSVAERVRMIRDALAATDLRWNSALRESRSDTP</sequence>
<reference evidence="1 2" key="1">
    <citation type="submission" date="2020-12" db="EMBL/GenBank/DDBJ databases">
        <title>Microbacterium sp. HY060.</title>
        <authorList>
            <person name="Zhou J."/>
        </authorList>
    </citation>
    <scope>NUCLEOTIDE SEQUENCE [LARGE SCALE GENOMIC DNA]</scope>
    <source>
        <strain evidence="1 2">HY60</strain>
    </source>
</reference>